<dbReference type="InterPro" id="IPR036188">
    <property type="entry name" value="FAD/NAD-bd_sf"/>
</dbReference>
<dbReference type="PANTHER" id="PTHR42716">
    <property type="entry name" value="L-ASPARTATE OXIDASE"/>
    <property type="match status" value="1"/>
</dbReference>
<dbReference type="PANTHER" id="PTHR42716:SF2">
    <property type="entry name" value="L-ASPARTATE OXIDASE, CHLOROPLASTIC"/>
    <property type="match status" value="1"/>
</dbReference>
<name>U2YT56_9EURY</name>
<evidence type="ECO:0000256" key="5">
    <source>
        <dbReference type="SAM" id="MobiDB-lite"/>
    </source>
</evidence>
<feature type="domain" description="FAD-dependent oxidoreductase 2 FAD-binding" evidence="6">
    <location>
        <begin position="4"/>
        <end position="133"/>
    </location>
</feature>
<proteinExistence type="predicted"/>
<evidence type="ECO:0000256" key="1">
    <source>
        <dbReference type="ARBA" id="ARBA00001974"/>
    </source>
</evidence>
<keyword evidence="2" id="KW-0285">Flavoprotein</keyword>
<dbReference type="Gene3D" id="3.50.50.60">
    <property type="entry name" value="FAD/NAD(P)-binding domain"/>
    <property type="match status" value="1"/>
</dbReference>
<evidence type="ECO:0000256" key="3">
    <source>
        <dbReference type="ARBA" id="ARBA00022827"/>
    </source>
</evidence>
<gene>
    <name evidence="7" type="ORF">MBEHAL_0955</name>
</gene>
<feature type="compositionally biased region" description="Low complexity" evidence="5">
    <location>
        <begin position="109"/>
        <end position="137"/>
    </location>
</feature>
<dbReference type="GO" id="GO:0009435">
    <property type="term" value="P:NAD+ biosynthetic process"/>
    <property type="evidence" value="ECO:0007669"/>
    <property type="project" value="InterPro"/>
</dbReference>
<keyword evidence="8" id="KW-1185">Reference proteome</keyword>
<dbReference type="AlphaFoldDB" id="U2YT56"/>
<sequence>MTRVLVLGSGIAGCSAALAAAETGADVVLATKATRPEETTTHWAQGGVAVSRDDPEAFAADVVEAGDGRCDAHAVDVLVRNADDAVREVLVETLDVPFADDYGREAPTPRRASGTSARRPASTSSRRSSRTSTTTRT</sequence>
<keyword evidence="3" id="KW-0274">FAD</keyword>
<dbReference type="Pfam" id="PF00890">
    <property type="entry name" value="FAD_binding_2"/>
    <property type="match status" value="1"/>
</dbReference>
<reference evidence="7 8" key="1">
    <citation type="submission" date="2013-09" db="EMBL/GenBank/DDBJ databases">
        <title>Whole genome sequencing of Halarchaeum acidiphilum strain MH1-52-1.</title>
        <authorList>
            <person name="Shimane Y."/>
            <person name="Minegishi H."/>
            <person name="Nishi S."/>
            <person name="Echigo A."/>
            <person name="Shuto A."/>
            <person name="Konishi M."/>
            <person name="Ito T."/>
            <person name="Ohkuma M."/>
            <person name="Ohta Y."/>
            <person name="Nagano Y."/>
            <person name="Tsubouchi T."/>
            <person name="Mori K."/>
            <person name="Usui K."/>
            <person name="Kamekura M."/>
            <person name="Usami R."/>
            <person name="Takaki Y."/>
            <person name="Hatada Y."/>
        </authorList>
    </citation>
    <scope>NUCLEOTIDE SEQUENCE [LARGE SCALE GENOMIC DNA]</scope>
    <source>
        <strain evidence="7 8">JCM 16109</strain>
    </source>
</reference>
<dbReference type="Proteomes" id="UP000016986">
    <property type="component" value="Unassembled WGS sequence"/>
</dbReference>
<evidence type="ECO:0000313" key="8">
    <source>
        <dbReference type="Proteomes" id="UP000016986"/>
    </source>
</evidence>
<organism evidence="7 8">
    <name type="scientific">Halarchaeum acidiphilum MH1-52-1</name>
    <dbReference type="NCBI Taxonomy" id="1261545"/>
    <lineage>
        <taxon>Archaea</taxon>
        <taxon>Methanobacteriati</taxon>
        <taxon>Methanobacteriota</taxon>
        <taxon>Stenosarchaea group</taxon>
        <taxon>Halobacteria</taxon>
        <taxon>Halobacteriales</taxon>
        <taxon>Halobacteriaceae</taxon>
    </lineage>
</organism>
<evidence type="ECO:0000313" key="7">
    <source>
        <dbReference type="EMBL" id="GAD52195.1"/>
    </source>
</evidence>
<evidence type="ECO:0000256" key="2">
    <source>
        <dbReference type="ARBA" id="ARBA00022630"/>
    </source>
</evidence>
<protein>
    <submittedName>
        <fullName evidence="7">L-aspartate oxidase</fullName>
    </submittedName>
</protein>
<keyword evidence="4" id="KW-0560">Oxidoreductase</keyword>
<dbReference type="GO" id="GO:0008734">
    <property type="term" value="F:L-aspartate oxidase activity"/>
    <property type="evidence" value="ECO:0007669"/>
    <property type="project" value="InterPro"/>
</dbReference>
<comment type="caution">
    <text evidence="7">The sequence shown here is derived from an EMBL/GenBank/DDBJ whole genome shotgun (WGS) entry which is preliminary data.</text>
</comment>
<comment type="cofactor">
    <cofactor evidence="1">
        <name>FAD</name>
        <dbReference type="ChEBI" id="CHEBI:57692"/>
    </cofactor>
</comment>
<dbReference type="SUPFAM" id="SSF51905">
    <property type="entry name" value="FAD/NAD(P)-binding domain"/>
    <property type="match status" value="1"/>
</dbReference>
<accession>U2YT56</accession>
<evidence type="ECO:0000256" key="4">
    <source>
        <dbReference type="ARBA" id="ARBA00023002"/>
    </source>
</evidence>
<dbReference type="eggNOG" id="arCOG00572">
    <property type="taxonomic scope" value="Archaea"/>
</dbReference>
<dbReference type="EMBL" id="BATA01000017">
    <property type="protein sequence ID" value="GAD52195.1"/>
    <property type="molecule type" value="Genomic_DNA"/>
</dbReference>
<dbReference type="InterPro" id="IPR005288">
    <property type="entry name" value="NadB"/>
</dbReference>
<dbReference type="InterPro" id="IPR003953">
    <property type="entry name" value="FAD-dep_OxRdtase_2_FAD-bd"/>
</dbReference>
<evidence type="ECO:0000259" key="6">
    <source>
        <dbReference type="Pfam" id="PF00890"/>
    </source>
</evidence>
<feature type="region of interest" description="Disordered" evidence="5">
    <location>
        <begin position="97"/>
        <end position="137"/>
    </location>
</feature>